<keyword evidence="11 13" id="KW-0443">Lipid metabolism</keyword>
<keyword evidence="9 13" id="KW-0418">Kinase</keyword>
<evidence type="ECO:0000256" key="4">
    <source>
        <dbReference type="ARBA" id="ARBA00016436"/>
    </source>
</evidence>
<evidence type="ECO:0000313" key="15">
    <source>
        <dbReference type="Proteomes" id="UP000610931"/>
    </source>
</evidence>
<proteinExistence type="inferred from homology"/>
<comment type="caution">
    <text evidence="14">The sequence shown here is derived from an EMBL/GenBank/DDBJ whole genome shotgun (WGS) entry which is preliminary data.</text>
</comment>
<evidence type="ECO:0000256" key="6">
    <source>
        <dbReference type="ARBA" id="ARBA00022556"/>
    </source>
</evidence>
<comment type="similarity">
    <text evidence="13">Belongs to the LpxK family.</text>
</comment>
<feature type="binding site" evidence="13">
    <location>
        <begin position="47"/>
        <end position="54"/>
    </location>
    <ligand>
        <name>ATP</name>
        <dbReference type="ChEBI" id="CHEBI:30616"/>
    </ligand>
</feature>
<evidence type="ECO:0000256" key="10">
    <source>
        <dbReference type="ARBA" id="ARBA00022840"/>
    </source>
</evidence>
<comment type="pathway">
    <text evidence="2 13">Glycolipid biosynthesis; lipid IV(A) biosynthesis; lipid IV(A) from (3R)-3-hydroxytetradecanoyl-[acyl-carrier-protein] and UDP-N-acetyl-alpha-D-glucosamine: step 6/6.</text>
</comment>
<evidence type="ECO:0000256" key="13">
    <source>
        <dbReference type="HAMAP-Rule" id="MF_00409"/>
    </source>
</evidence>
<dbReference type="GO" id="GO:0009245">
    <property type="term" value="P:lipid A biosynthetic process"/>
    <property type="evidence" value="ECO:0007669"/>
    <property type="project" value="UniProtKB-UniRule"/>
</dbReference>
<keyword evidence="7 13" id="KW-0808">Transferase</keyword>
<dbReference type="GO" id="GO:0005524">
    <property type="term" value="F:ATP binding"/>
    <property type="evidence" value="ECO:0007669"/>
    <property type="project" value="UniProtKB-UniRule"/>
</dbReference>
<keyword evidence="10 13" id="KW-0067">ATP-binding</keyword>
<evidence type="ECO:0000256" key="2">
    <source>
        <dbReference type="ARBA" id="ARBA00004870"/>
    </source>
</evidence>
<dbReference type="SUPFAM" id="SSF52540">
    <property type="entry name" value="P-loop containing nucleoside triphosphate hydrolases"/>
    <property type="match status" value="1"/>
</dbReference>
<keyword evidence="5 13" id="KW-0444">Lipid biosynthesis</keyword>
<keyword evidence="15" id="KW-1185">Reference proteome</keyword>
<dbReference type="RefSeq" id="WP_199116756.1">
    <property type="nucleotide sequence ID" value="NZ_JAELVQ010000033.1"/>
</dbReference>
<evidence type="ECO:0000313" key="14">
    <source>
        <dbReference type="EMBL" id="MBJ6369630.1"/>
    </source>
</evidence>
<evidence type="ECO:0000256" key="3">
    <source>
        <dbReference type="ARBA" id="ARBA00012071"/>
    </source>
</evidence>
<name>A0A8J7LUD7_9FLAO</name>
<organism evidence="14 15">
    <name type="scientific">Snuella sedimenti</name>
    <dbReference type="NCBI Taxonomy" id="2798802"/>
    <lineage>
        <taxon>Bacteria</taxon>
        <taxon>Pseudomonadati</taxon>
        <taxon>Bacteroidota</taxon>
        <taxon>Flavobacteriia</taxon>
        <taxon>Flavobacteriales</taxon>
        <taxon>Flavobacteriaceae</taxon>
        <taxon>Snuella</taxon>
    </lineage>
</organism>
<dbReference type="EMBL" id="JAELVQ010000033">
    <property type="protein sequence ID" value="MBJ6369630.1"/>
    <property type="molecule type" value="Genomic_DNA"/>
</dbReference>
<sequence>MKFYRKIFFPIVPVYYSVTWLRNKLYDLNIKSSVSYDFPVICVGNLSVGGTGKTPMIEYLIRLLKDKYLVATLSRGYKRKTKGFKLAGIDDTAATLGDEPFQFYNKFKDAILVSVDEKRVNGIKQLTALANPPEIILLDDAFQHRKVNAGFNILLTTYNELYTKDFVLPAGNLRESRNGAKRADVIVVTKCPKCITDAIKSEILKQINPGAHQTVFFSSIQYASEVESGAGALSVESLPAFTLVTGIAKPEPLVQFLEGKSLEFDHLNFKDHYDFSKEDVENIAKRDLIITTEKDYMRLKQYTVLKDKLYYLPIRATIDNASDFNQLVKNFVGLKF</sequence>
<protein>
    <recommendedName>
        <fullName evidence="4 13">Tetraacyldisaccharide 4'-kinase</fullName>
        <ecNumber evidence="3 13">2.7.1.130</ecNumber>
    </recommendedName>
    <alternativeName>
        <fullName evidence="12 13">Lipid A 4'-kinase</fullName>
    </alternativeName>
</protein>
<keyword evidence="8 13" id="KW-0547">Nucleotide-binding</keyword>
<dbReference type="PANTHER" id="PTHR42724">
    <property type="entry name" value="TETRAACYLDISACCHARIDE 4'-KINASE"/>
    <property type="match status" value="1"/>
</dbReference>
<dbReference type="InterPro" id="IPR027417">
    <property type="entry name" value="P-loop_NTPase"/>
</dbReference>
<comment type="function">
    <text evidence="1 13">Transfers the gamma-phosphate of ATP to the 4'-position of a tetraacyldisaccharide 1-phosphate intermediate (termed DS-1-P) to form tetraacyldisaccharide 1,4'-bis-phosphate (lipid IVA).</text>
</comment>
<reference evidence="14" key="1">
    <citation type="submission" date="2020-12" db="EMBL/GenBank/DDBJ databases">
        <title>Snuella sp. nov., isolated from sediment in Incheon.</title>
        <authorList>
            <person name="Kim W."/>
        </authorList>
    </citation>
    <scope>NUCLEOTIDE SEQUENCE</scope>
    <source>
        <strain evidence="14">CAU 1569</strain>
    </source>
</reference>
<dbReference type="PANTHER" id="PTHR42724:SF1">
    <property type="entry name" value="TETRAACYLDISACCHARIDE 4'-KINASE, MITOCHONDRIAL-RELATED"/>
    <property type="match status" value="1"/>
</dbReference>
<dbReference type="GO" id="GO:0005886">
    <property type="term" value="C:plasma membrane"/>
    <property type="evidence" value="ECO:0007669"/>
    <property type="project" value="TreeGrafter"/>
</dbReference>
<evidence type="ECO:0000256" key="1">
    <source>
        <dbReference type="ARBA" id="ARBA00002274"/>
    </source>
</evidence>
<comment type="catalytic activity">
    <reaction evidence="13">
        <text>a lipid A disaccharide + ATP = a lipid IVA + ADP + H(+)</text>
        <dbReference type="Rhea" id="RHEA:67840"/>
        <dbReference type="ChEBI" id="CHEBI:15378"/>
        <dbReference type="ChEBI" id="CHEBI:30616"/>
        <dbReference type="ChEBI" id="CHEBI:176343"/>
        <dbReference type="ChEBI" id="CHEBI:176425"/>
        <dbReference type="ChEBI" id="CHEBI:456216"/>
        <dbReference type="EC" id="2.7.1.130"/>
    </reaction>
</comment>
<evidence type="ECO:0000256" key="8">
    <source>
        <dbReference type="ARBA" id="ARBA00022741"/>
    </source>
</evidence>
<dbReference type="NCBIfam" id="TIGR00682">
    <property type="entry name" value="lpxK"/>
    <property type="match status" value="1"/>
</dbReference>
<keyword evidence="6 13" id="KW-0441">Lipid A biosynthesis</keyword>
<dbReference type="HAMAP" id="MF_00409">
    <property type="entry name" value="LpxK"/>
    <property type="match status" value="1"/>
</dbReference>
<evidence type="ECO:0000256" key="7">
    <source>
        <dbReference type="ARBA" id="ARBA00022679"/>
    </source>
</evidence>
<dbReference type="Pfam" id="PF02606">
    <property type="entry name" value="LpxK"/>
    <property type="match status" value="1"/>
</dbReference>
<evidence type="ECO:0000256" key="5">
    <source>
        <dbReference type="ARBA" id="ARBA00022516"/>
    </source>
</evidence>
<dbReference type="InterPro" id="IPR003758">
    <property type="entry name" value="LpxK"/>
</dbReference>
<dbReference type="GO" id="GO:0009029">
    <property type="term" value="F:lipid-A 4'-kinase activity"/>
    <property type="evidence" value="ECO:0007669"/>
    <property type="project" value="UniProtKB-UniRule"/>
</dbReference>
<dbReference type="Proteomes" id="UP000610931">
    <property type="component" value="Unassembled WGS sequence"/>
</dbReference>
<evidence type="ECO:0000256" key="9">
    <source>
        <dbReference type="ARBA" id="ARBA00022777"/>
    </source>
</evidence>
<evidence type="ECO:0000256" key="12">
    <source>
        <dbReference type="ARBA" id="ARBA00029757"/>
    </source>
</evidence>
<dbReference type="EC" id="2.7.1.130" evidence="3 13"/>
<dbReference type="UniPathway" id="UPA00359">
    <property type="reaction ID" value="UER00482"/>
</dbReference>
<accession>A0A8J7LUD7</accession>
<evidence type="ECO:0000256" key="11">
    <source>
        <dbReference type="ARBA" id="ARBA00023098"/>
    </source>
</evidence>
<gene>
    <name evidence="13 14" type="primary">lpxK</name>
    <name evidence="14" type="ORF">JF259_16205</name>
</gene>
<dbReference type="AlphaFoldDB" id="A0A8J7LUD7"/>